<dbReference type="EMBL" id="CP076838">
    <property type="protein sequence ID" value="QWW77793.1"/>
    <property type="molecule type" value="Genomic_DNA"/>
</dbReference>
<dbReference type="RefSeq" id="WP_207293669.1">
    <property type="nucleotide sequence ID" value="NZ_CP071383.1"/>
</dbReference>
<gene>
    <name evidence="8" type="ORF">KQ929_10870</name>
</gene>
<evidence type="ECO:0000256" key="2">
    <source>
        <dbReference type="ARBA" id="ARBA00022475"/>
    </source>
</evidence>
<dbReference type="PANTHER" id="PTHR30086:SF20">
    <property type="entry name" value="ARGININE EXPORTER PROTEIN ARGO-RELATED"/>
    <property type="match status" value="1"/>
</dbReference>
<dbReference type="Pfam" id="PF01810">
    <property type="entry name" value="LysE"/>
    <property type="match status" value="1"/>
</dbReference>
<keyword evidence="3 7" id="KW-0812">Transmembrane</keyword>
<feature type="transmembrane region" description="Helical" evidence="7">
    <location>
        <begin position="109"/>
        <end position="132"/>
    </location>
</feature>
<name>A0ABX8JS01_9ENTR</name>
<feature type="transmembrane region" description="Helical" evidence="7">
    <location>
        <begin position="182"/>
        <end position="200"/>
    </location>
</feature>
<protein>
    <submittedName>
        <fullName evidence="8">LysE family translocator</fullName>
    </submittedName>
</protein>
<evidence type="ECO:0000313" key="8">
    <source>
        <dbReference type="EMBL" id="QWW77793.1"/>
    </source>
</evidence>
<sequence length="203" mass="21772">MVISLFATYLFSVVLLLITPGPVVALVTHTALRQGYRPAFITVAGSNLASLMLIVGAVVMLSGAVRIHPLSLPLAGVACSLYLGWLAADLWRQGGTEAHDEPRRGGFGVGFFTAIANPKDILFFAAFFPQFIRVTPDFALSVTLLTLGWVILDLLILSLWILSVRRCLPARSLPVVNRLTPLFLTGVALSGLALNSQAAFNVL</sequence>
<feature type="transmembrane region" description="Helical" evidence="7">
    <location>
        <begin position="6"/>
        <end position="27"/>
    </location>
</feature>
<keyword evidence="9" id="KW-1185">Reference proteome</keyword>
<dbReference type="InterPro" id="IPR001123">
    <property type="entry name" value="LeuE-type"/>
</dbReference>
<accession>A0ABX8JS01</accession>
<proteinExistence type="predicted"/>
<evidence type="ECO:0000256" key="4">
    <source>
        <dbReference type="ARBA" id="ARBA00022970"/>
    </source>
</evidence>
<keyword evidence="2" id="KW-1003">Cell membrane</keyword>
<keyword evidence="4" id="KW-0813">Transport</keyword>
<keyword evidence="4" id="KW-0029">Amino-acid transport</keyword>
<evidence type="ECO:0000256" key="3">
    <source>
        <dbReference type="ARBA" id="ARBA00022692"/>
    </source>
</evidence>
<keyword evidence="6 7" id="KW-0472">Membrane</keyword>
<evidence type="ECO:0000256" key="5">
    <source>
        <dbReference type="ARBA" id="ARBA00022989"/>
    </source>
</evidence>
<organism evidence="8 9">
    <name type="scientific">Leclercia pneumoniae</name>
    <dbReference type="NCBI Taxonomy" id="2815358"/>
    <lineage>
        <taxon>Bacteria</taxon>
        <taxon>Pseudomonadati</taxon>
        <taxon>Pseudomonadota</taxon>
        <taxon>Gammaproteobacteria</taxon>
        <taxon>Enterobacterales</taxon>
        <taxon>Enterobacteriaceae</taxon>
        <taxon>Leclercia</taxon>
    </lineage>
</organism>
<evidence type="ECO:0000313" key="9">
    <source>
        <dbReference type="Proteomes" id="UP000683497"/>
    </source>
</evidence>
<reference evidence="8 9" key="1">
    <citation type="submission" date="2021-06" db="EMBL/GenBank/DDBJ databases">
        <title>Leclercia pneumoniae sp. nov.</title>
        <authorList>
            <person name="Hoenemann M."/>
            <person name="Viehweger A."/>
            <person name="Dietze N."/>
        </authorList>
    </citation>
    <scope>NUCLEOTIDE SEQUENCE [LARGE SCALE GENOMIC DNA]</scope>
    <source>
        <strain evidence="9">49125</strain>
    </source>
</reference>
<comment type="subcellular location">
    <subcellularLocation>
        <location evidence="1">Cell membrane</location>
        <topology evidence="1">Multi-pass membrane protein</topology>
    </subcellularLocation>
</comment>
<evidence type="ECO:0000256" key="6">
    <source>
        <dbReference type="ARBA" id="ARBA00023136"/>
    </source>
</evidence>
<feature type="transmembrane region" description="Helical" evidence="7">
    <location>
        <begin position="70"/>
        <end position="88"/>
    </location>
</feature>
<evidence type="ECO:0000256" key="1">
    <source>
        <dbReference type="ARBA" id="ARBA00004651"/>
    </source>
</evidence>
<feature type="transmembrane region" description="Helical" evidence="7">
    <location>
        <begin position="138"/>
        <end position="162"/>
    </location>
</feature>
<feature type="transmembrane region" description="Helical" evidence="7">
    <location>
        <begin position="39"/>
        <end position="64"/>
    </location>
</feature>
<dbReference type="Proteomes" id="UP000683497">
    <property type="component" value="Chromosome"/>
</dbReference>
<dbReference type="PANTHER" id="PTHR30086">
    <property type="entry name" value="ARGININE EXPORTER PROTEIN ARGO"/>
    <property type="match status" value="1"/>
</dbReference>
<keyword evidence="5 7" id="KW-1133">Transmembrane helix</keyword>
<evidence type="ECO:0000256" key="7">
    <source>
        <dbReference type="SAM" id="Phobius"/>
    </source>
</evidence>